<keyword evidence="8" id="KW-1185">Reference proteome</keyword>
<dbReference type="PANTHER" id="PTHR35807">
    <property type="entry name" value="TRANSCRIPTIONAL REGULATOR REDD-RELATED"/>
    <property type="match status" value="1"/>
</dbReference>
<accession>A0ABQ3Y3P6</accession>
<feature type="DNA-binding region" description="OmpR/PhoB-type" evidence="5">
    <location>
        <begin position="1"/>
        <end position="90"/>
    </location>
</feature>
<dbReference type="RefSeq" id="WP_203763237.1">
    <property type="nucleotide sequence ID" value="NZ_BAAABO010000012.1"/>
</dbReference>
<keyword evidence="3 5" id="KW-0238">DNA-binding</keyword>
<dbReference type="InterPro" id="IPR051677">
    <property type="entry name" value="AfsR-DnrI-RedD_regulator"/>
</dbReference>
<dbReference type="InterPro" id="IPR001867">
    <property type="entry name" value="OmpR/PhoB-type_DNA-bd"/>
</dbReference>
<dbReference type="SUPFAM" id="SSF46894">
    <property type="entry name" value="C-terminal effector domain of the bipartite response regulators"/>
    <property type="match status" value="1"/>
</dbReference>
<keyword evidence="2" id="KW-0805">Transcription regulation</keyword>
<protein>
    <recommendedName>
        <fullName evidence="6">OmpR/PhoB-type domain-containing protein</fullName>
    </recommendedName>
</protein>
<evidence type="ECO:0000256" key="2">
    <source>
        <dbReference type="ARBA" id="ARBA00023015"/>
    </source>
</evidence>
<dbReference type="SMART" id="SM00862">
    <property type="entry name" value="Trans_reg_C"/>
    <property type="match status" value="1"/>
</dbReference>
<evidence type="ECO:0000313" key="8">
    <source>
        <dbReference type="Proteomes" id="UP000609879"/>
    </source>
</evidence>
<evidence type="ECO:0000256" key="5">
    <source>
        <dbReference type="PROSITE-ProRule" id="PRU01091"/>
    </source>
</evidence>
<comment type="caution">
    <text evidence="7">The sequence shown here is derived from an EMBL/GenBank/DDBJ whole genome shotgun (WGS) entry which is preliminary data.</text>
</comment>
<dbReference type="EMBL" id="BOMI01000063">
    <property type="protein sequence ID" value="GID74605.1"/>
    <property type="molecule type" value="Genomic_DNA"/>
</dbReference>
<dbReference type="SUPFAM" id="SSF48452">
    <property type="entry name" value="TPR-like"/>
    <property type="match status" value="1"/>
</dbReference>
<reference evidence="7 8" key="1">
    <citation type="submission" date="2021-01" db="EMBL/GenBank/DDBJ databases">
        <title>Whole genome shotgun sequence of Actinoplanes deccanensis NBRC 13994.</title>
        <authorList>
            <person name="Komaki H."/>
            <person name="Tamura T."/>
        </authorList>
    </citation>
    <scope>NUCLEOTIDE SEQUENCE [LARGE SCALE GENOMIC DNA]</scope>
    <source>
        <strain evidence="7 8">NBRC 13994</strain>
    </source>
</reference>
<keyword evidence="4" id="KW-0804">Transcription</keyword>
<dbReference type="Proteomes" id="UP000609879">
    <property type="component" value="Unassembled WGS sequence"/>
</dbReference>
<dbReference type="InterPro" id="IPR016032">
    <property type="entry name" value="Sig_transdc_resp-reg_C-effctor"/>
</dbReference>
<dbReference type="PROSITE" id="PS51755">
    <property type="entry name" value="OMPR_PHOB"/>
    <property type="match status" value="1"/>
</dbReference>
<comment type="similarity">
    <text evidence="1">Belongs to the AfsR/DnrI/RedD regulatory family.</text>
</comment>
<dbReference type="SUPFAM" id="SSF53474">
    <property type="entry name" value="alpha/beta-Hydrolases"/>
    <property type="match status" value="1"/>
</dbReference>
<evidence type="ECO:0000256" key="3">
    <source>
        <dbReference type="ARBA" id="ARBA00023125"/>
    </source>
</evidence>
<dbReference type="Pfam" id="PF00486">
    <property type="entry name" value="Trans_reg_C"/>
    <property type="match status" value="1"/>
</dbReference>
<name>A0ABQ3Y3P6_9ACTN</name>
<evidence type="ECO:0000256" key="4">
    <source>
        <dbReference type="ARBA" id="ARBA00023163"/>
    </source>
</evidence>
<dbReference type="PANTHER" id="PTHR35807:SF1">
    <property type="entry name" value="TRANSCRIPTIONAL REGULATOR REDD"/>
    <property type="match status" value="1"/>
</dbReference>
<dbReference type="InterPro" id="IPR005158">
    <property type="entry name" value="BTAD"/>
</dbReference>
<dbReference type="Gene3D" id="1.10.10.10">
    <property type="entry name" value="Winged helix-like DNA-binding domain superfamily/Winged helix DNA-binding domain"/>
    <property type="match status" value="1"/>
</dbReference>
<dbReference type="Gene3D" id="1.25.40.10">
    <property type="entry name" value="Tetratricopeptide repeat domain"/>
    <property type="match status" value="1"/>
</dbReference>
<feature type="domain" description="OmpR/PhoB-type" evidence="6">
    <location>
        <begin position="1"/>
        <end position="90"/>
    </location>
</feature>
<proteinExistence type="inferred from homology"/>
<dbReference type="Gene3D" id="3.40.50.1820">
    <property type="entry name" value="alpha/beta hydrolase"/>
    <property type="match status" value="1"/>
</dbReference>
<dbReference type="SMART" id="SM01043">
    <property type="entry name" value="BTAD"/>
    <property type="match status" value="1"/>
</dbReference>
<dbReference type="InterPro" id="IPR036388">
    <property type="entry name" value="WH-like_DNA-bd_sf"/>
</dbReference>
<dbReference type="InterPro" id="IPR000073">
    <property type="entry name" value="AB_hydrolase_1"/>
</dbReference>
<evidence type="ECO:0000256" key="1">
    <source>
        <dbReference type="ARBA" id="ARBA00005820"/>
    </source>
</evidence>
<dbReference type="Pfam" id="PF03704">
    <property type="entry name" value="BTAD"/>
    <property type="match status" value="1"/>
</dbReference>
<dbReference type="InterPro" id="IPR011990">
    <property type="entry name" value="TPR-like_helical_dom_sf"/>
</dbReference>
<sequence length="519" mass="55109">MRFGVLGAVRAYAADGTPIPLGDRQRAVLAALLARNGRAVPADRLADLVWGARQPADPAAALHSQISRLRRALPADTELVTEPPGYALRVDRDDLDSARFDALVAAAARQPPAGAATSLAEALRLWRGDAYAELAGDEIARLEAIRLEEARLHATEQWHRALLEDGRAAESLPGLEAFVAGHPLREQARDLLLRTLYALGRHAEALASYRDYADRLADELGLEPAAAIRDTHLRVLRHDLPREVAAAPPLSRMSAVYLAVPGGHSIATATLGEGPPLIALPGWVSAIDVIASGRDPRSSLLQRLAGRCALTLYDRQGTGLSRGPVSDHGLGAAVAELRAVAGRHGVPVSLLAMSEAGPVAVALAATHPELVDRLVLFGTYATGPATFRRPELNAALVAMVRTHWGLGSKLFADLYRPGATDHAARHLAEVLRDSADRETAAAYLEAAYEADAGPLLPRVTAPALILHYKGDRVVPFDGGRHLAAGLPGARLVALDGRFHLPDAADLDRIVDEIAGFLKA</sequence>
<dbReference type="InterPro" id="IPR029058">
    <property type="entry name" value="AB_hydrolase_fold"/>
</dbReference>
<organism evidence="7 8">
    <name type="scientific">Paractinoplanes deccanensis</name>
    <dbReference type="NCBI Taxonomy" id="113561"/>
    <lineage>
        <taxon>Bacteria</taxon>
        <taxon>Bacillati</taxon>
        <taxon>Actinomycetota</taxon>
        <taxon>Actinomycetes</taxon>
        <taxon>Micromonosporales</taxon>
        <taxon>Micromonosporaceae</taxon>
        <taxon>Paractinoplanes</taxon>
    </lineage>
</organism>
<gene>
    <name evidence="7" type="ORF">Ade02nite_32460</name>
</gene>
<dbReference type="PRINTS" id="PR00111">
    <property type="entry name" value="ABHYDROLASE"/>
</dbReference>
<evidence type="ECO:0000259" key="6">
    <source>
        <dbReference type="PROSITE" id="PS51755"/>
    </source>
</evidence>
<evidence type="ECO:0000313" key="7">
    <source>
        <dbReference type="EMBL" id="GID74605.1"/>
    </source>
</evidence>
<dbReference type="CDD" id="cd15831">
    <property type="entry name" value="BTAD"/>
    <property type="match status" value="1"/>
</dbReference>